<evidence type="ECO:0000313" key="3">
    <source>
        <dbReference type="Proteomes" id="UP001176468"/>
    </source>
</evidence>
<reference evidence="2" key="1">
    <citation type="submission" date="2023-07" db="EMBL/GenBank/DDBJ databases">
        <authorList>
            <person name="Kim M.K."/>
        </authorList>
    </citation>
    <scope>NUCLEOTIDE SEQUENCE</scope>
    <source>
        <strain evidence="2">CA1-15</strain>
    </source>
</reference>
<protein>
    <recommendedName>
        <fullName evidence="4">DUF4142 domain-containing protein</fullName>
    </recommendedName>
</protein>
<dbReference type="Proteomes" id="UP001176468">
    <property type="component" value="Unassembled WGS sequence"/>
</dbReference>
<comment type="caution">
    <text evidence="2">The sequence shown here is derived from an EMBL/GenBank/DDBJ whole genome shotgun (WGS) entry which is preliminary data.</text>
</comment>
<sequence>MLRILAPLLAAAFLSSGAQAQSRFEEDAPTLPEGFSESFVPPARDMTGAYLTPNRALTPEQAAWHLRVALNVAALGCRGEEREAVVAGYNRMLEAKRAPLAAAASAVEAKYRAVAGARWQAANDDAMTRLYNFFALPPAQRAFCAAARDVIAEAESVAPERFTDYAAAALPRIEAPFLVSFATFDAYRDTRRVWATHRSTTPAVPRIELASMMSIAPGEK</sequence>
<evidence type="ECO:0000313" key="2">
    <source>
        <dbReference type="EMBL" id="MDO7843958.1"/>
    </source>
</evidence>
<dbReference type="RefSeq" id="WP_304562409.1">
    <property type="nucleotide sequence ID" value="NZ_JAUQSZ010000012.1"/>
</dbReference>
<gene>
    <name evidence="2" type="ORF">Q5H94_16640</name>
</gene>
<feature type="signal peptide" evidence="1">
    <location>
        <begin position="1"/>
        <end position="20"/>
    </location>
</feature>
<proteinExistence type="predicted"/>
<keyword evidence="3" id="KW-1185">Reference proteome</keyword>
<evidence type="ECO:0000256" key="1">
    <source>
        <dbReference type="SAM" id="SignalP"/>
    </source>
</evidence>
<feature type="chain" id="PRO_5045919313" description="DUF4142 domain-containing protein" evidence="1">
    <location>
        <begin position="21"/>
        <end position="220"/>
    </location>
</feature>
<dbReference type="EMBL" id="JAUQSZ010000012">
    <property type="protein sequence ID" value="MDO7843958.1"/>
    <property type="molecule type" value="Genomic_DNA"/>
</dbReference>
<organism evidence="2 3">
    <name type="scientific">Sphingomonas immobilis</name>
    <dbReference type="NCBI Taxonomy" id="3063997"/>
    <lineage>
        <taxon>Bacteria</taxon>
        <taxon>Pseudomonadati</taxon>
        <taxon>Pseudomonadota</taxon>
        <taxon>Alphaproteobacteria</taxon>
        <taxon>Sphingomonadales</taxon>
        <taxon>Sphingomonadaceae</taxon>
        <taxon>Sphingomonas</taxon>
    </lineage>
</organism>
<evidence type="ECO:0008006" key="4">
    <source>
        <dbReference type="Google" id="ProtNLM"/>
    </source>
</evidence>
<keyword evidence="1" id="KW-0732">Signal</keyword>
<name>A0ABT9A2A0_9SPHN</name>
<accession>A0ABT9A2A0</accession>